<dbReference type="InterPro" id="IPR032675">
    <property type="entry name" value="LRR_dom_sf"/>
</dbReference>
<gene>
    <name evidence="2" type="ORF">G6F51_012865</name>
</gene>
<sequence>MKNVLHFEKLPNDILVQMVDYLDQPSQLQLCLVSKFMSSICIRILWRMPKCTTPAAFNKLMSALNSDHHYYPYNAYMIGLDLSFHSTQTLDDSTDIVFSFTSLRVIRIKNVRSMSSTLLDKMFATKDLEQLCVFQCLTDVIRDLLVVLKRHGPYEKLERIMIEECHMPDSIVCQMVTLMPALRHFRYCQSGFISDTTIITVINHCPFLESLILTLPRHIIQANTVTFASLKALSQSKHLKLFVCKGQVRISTAEYKGWLYKYCPCLEYCDLSFDL</sequence>
<dbReference type="Pfam" id="PF12937">
    <property type="entry name" value="F-box-like"/>
    <property type="match status" value="1"/>
</dbReference>
<name>A0A9P7C2M0_RHIOR</name>
<dbReference type="Proteomes" id="UP000717996">
    <property type="component" value="Unassembled WGS sequence"/>
</dbReference>
<accession>A0A9P7C2M0</accession>
<dbReference type="InterPro" id="IPR036047">
    <property type="entry name" value="F-box-like_dom_sf"/>
</dbReference>
<dbReference type="Gene3D" id="3.80.10.10">
    <property type="entry name" value="Ribonuclease Inhibitor"/>
    <property type="match status" value="1"/>
</dbReference>
<feature type="domain" description="F-box" evidence="1">
    <location>
        <begin position="4"/>
        <end position="49"/>
    </location>
</feature>
<evidence type="ECO:0000313" key="2">
    <source>
        <dbReference type="EMBL" id="KAG1532936.1"/>
    </source>
</evidence>
<proteinExistence type="predicted"/>
<reference evidence="2" key="1">
    <citation type="journal article" date="2020" name="Microb. Genom.">
        <title>Genetic diversity of clinical and environmental Mucorales isolates obtained from an investigation of mucormycosis cases among solid organ transplant recipients.</title>
        <authorList>
            <person name="Nguyen M.H."/>
            <person name="Kaul D."/>
            <person name="Muto C."/>
            <person name="Cheng S.J."/>
            <person name="Richter R.A."/>
            <person name="Bruno V.M."/>
            <person name="Liu G."/>
            <person name="Beyhan S."/>
            <person name="Sundermann A.J."/>
            <person name="Mounaud S."/>
            <person name="Pasculle A.W."/>
            <person name="Nierman W.C."/>
            <person name="Driscoll E."/>
            <person name="Cumbie R."/>
            <person name="Clancy C.J."/>
            <person name="Dupont C.L."/>
        </authorList>
    </citation>
    <scope>NUCLEOTIDE SEQUENCE</scope>
    <source>
        <strain evidence="2">GL16</strain>
    </source>
</reference>
<evidence type="ECO:0000259" key="1">
    <source>
        <dbReference type="PROSITE" id="PS50181"/>
    </source>
</evidence>
<dbReference type="InterPro" id="IPR001810">
    <property type="entry name" value="F-box_dom"/>
</dbReference>
<dbReference type="SUPFAM" id="SSF52047">
    <property type="entry name" value="RNI-like"/>
    <property type="match status" value="1"/>
</dbReference>
<dbReference type="PROSITE" id="PS50181">
    <property type="entry name" value="FBOX"/>
    <property type="match status" value="1"/>
</dbReference>
<dbReference type="OrthoDB" id="550575at2759"/>
<evidence type="ECO:0000313" key="3">
    <source>
        <dbReference type="Proteomes" id="UP000717996"/>
    </source>
</evidence>
<comment type="caution">
    <text evidence="2">The sequence shown here is derived from an EMBL/GenBank/DDBJ whole genome shotgun (WGS) entry which is preliminary data.</text>
</comment>
<protein>
    <recommendedName>
        <fullName evidence="1">F-box domain-containing protein</fullName>
    </recommendedName>
</protein>
<dbReference type="SUPFAM" id="SSF81383">
    <property type="entry name" value="F-box domain"/>
    <property type="match status" value="1"/>
</dbReference>
<dbReference type="AlphaFoldDB" id="A0A9P7C2M0"/>
<organism evidence="2 3">
    <name type="scientific">Rhizopus oryzae</name>
    <name type="common">Mucormycosis agent</name>
    <name type="synonym">Rhizopus arrhizus var. delemar</name>
    <dbReference type="NCBI Taxonomy" id="64495"/>
    <lineage>
        <taxon>Eukaryota</taxon>
        <taxon>Fungi</taxon>
        <taxon>Fungi incertae sedis</taxon>
        <taxon>Mucoromycota</taxon>
        <taxon>Mucoromycotina</taxon>
        <taxon>Mucoromycetes</taxon>
        <taxon>Mucorales</taxon>
        <taxon>Mucorineae</taxon>
        <taxon>Rhizopodaceae</taxon>
        <taxon>Rhizopus</taxon>
    </lineage>
</organism>
<dbReference type="EMBL" id="JAANIT010004195">
    <property type="protein sequence ID" value="KAG1532936.1"/>
    <property type="molecule type" value="Genomic_DNA"/>
</dbReference>